<dbReference type="EMBL" id="JACHXU010000041">
    <property type="protein sequence ID" value="MBB3210538.1"/>
    <property type="molecule type" value="Genomic_DNA"/>
</dbReference>
<protein>
    <submittedName>
        <fullName evidence="1">Uncharacterized protein</fullName>
    </submittedName>
</protein>
<keyword evidence="2" id="KW-1185">Reference proteome</keyword>
<evidence type="ECO:0000313" key="2">
    <source>
        <dbReference type="Proteomes" id="UP000536179"/>
    </source>
</evidence>
<proteinExistence type="predicted"/>
<accession>A0A7W5E6L9</accession>
<dbReference type="Proteomes" id="UP000536179">
    <property type="component" value="Unassembled WGS sequence"/>
</dbReference>
<organism evidence="1 2">
    <name type="scientific">Aporhodopirellula rubra</name>
    <dbReference type="NCBI Taxonomy" id="980271"/>
    <lineage>
        <taxon>Bacteria</taxon>
        <taxon>Pseudomonadati</taxon>
        <taxon>Planctomycetota</taxon>
        <taxon>Planctomycetia</taxon>
        <taxon>Pirellulales</taxon>
        <taxon>Pirellulaceae</taxon>
        <taxon>Aporhodopirellula</taxon>
    </lineage>
</organism>
<reference evidence="1 2" key="1">
    <citation type="submission" date="2020-08" db="EMBL/GenBank/DDBJ databases">
        <title>Genomic Encyclopedia of Type Strains, Phase III (KMG-III): the genomes of soil and plant-associated and newly described type strains.</title>
        <authorList>
            <person name="Whitman W."/>
        </authorList>
    </citation>
    <scope>NUCLEOTIDE SEQUENCE [LARGE SCALE GENOMIC DNA]</scope>
    <source>
        <strain evidence="1 2">CECT 8075</strain>
    </source>
</reference>
<sequence length="63" mass="7391">MSMDDPLVVVALADGETAFYNRVFDRIWLQHKSEIEVPRCPECNCILKTDRAQQCLWCGHDWH</sequence>
<name>A0A7W5E6L9_9BACT</name>
<gene>
    <name evidence="1" type="ORF">FHS27_006385</name>
</gene>
<comment type="caution">
    <text evidence="1">The sequence shown here is derived from an EMBL/GenBank/DDBJ whole genome shotgun (WGS) entry which is preliminary data.</text>
</comment>
<evidence type="ECO:0000313" key="1">
    <source>
        <dbReference type="EMBL" id="MBB3210538.1"/>
    </source>
</evidence>
<dbReference type="AlphaFoldDB" id="A0A7W5E6L9"/>